<evidence type="ECO:0000313" key="10">
    <source>
        <dbReference type="EMBL" id="MYM95921.1"/>
    </source>
</evidence>
<evidence type="ECO:0000313" key="11">
    <source>
        <dbReference type="Proteomes" id="UP000447355"/>
    </source>
</evidence>
<comment type="similarity">
    <text evidence="2 7">Belongs to the thioredoxin family. DsbC subfamily.</text>
</comment>
<keyword evidence="6 7" id="KW-0676">Redox-active center</keyword>
<dbReference type="Pfam" id="PF13098">
    <property type="entry name" value="Thioredoxin_2"/>
    <property type="match status" value="1"/>
</dbReference>
<name>A0A845GPJ3_9BURK</name>
<dbReference type="PANTHER" id="PTHR35272">
    <property type="entry name" value="THIOL:DISULFIDE INTERCHANGE PROTEIN DSBC-RELATED"/>
    <property type="match status" value="1"/>
</dbReference>
<comment type="caution">
    <text evidence="10">The sequence shown here is derived from an EMBL/GenBank/DDBJ whole genome shotgun (WGS) entry which is preliminary data.</text>
</comment>
<dbReference type="PANTHER" id="PTHR35272:SF3">
    <property type="entry name" value="THIOL:DISULFIDE INTERCHANGE PROTEIN DSBC"/>
    <property type="match status" value="1"/>
</dbReference>
<feature type="chain" id="PRO_5033098019" description="Thiol:disulfide interchange protein" evidence="7">
    <location>
        <begin position="23"/>
        <end position="254"/>
    </location>
</feature>
<evidence type="ECO:0000256" key="1">
    <source>
        <dbReference type="ARBA" id="ARBA00004418"/>
    </source>
</evidence>
<comment type="function">
    <text evidence="7">Required for disulfide bond formation in some periplasmic proteins. Acts by transferring its disulfide bond to other proteins and is reduced in the process.</text>
</comment>
<protein>
    <recommendedName>
        <fullName evidence="7">Thiol:disulfide interchange protein</fullName>
    </recommendedName>
</protein>
<dbReference type="Pfam" id="PF10411">
    <property type="entry name" value="DsbC_N"/>
    <property type="match status" value="1"/>
</dbReference>
<feature type="signal peptide" evidence="7">
    <location>
        <begin position="1"/>
        <end position="22"/>
    </location>
</feature>
<dbReference type="InterPro" id="IPR051470">
    <property type="entry name" value="Thiol:disulfide_interchange"/>
</dbReference>
<dbReference type="RefSeq" id="WP_161085007.1">
    <property type="nucleotide sequence ID" value="NZ_WWCX01000035.1"/>
</dbReference>
<dbReference type="InterPro" id="IPR036249">
    <property type="entry name" value="Thioredoxin-like_sf"/>
</dbReference>
<dbReference type="SUPFAM" id="SSF52833">
    <property type="entry name" value="Thioredoxin-like"/>
    <property type="match status" value="1"/>
</dbReference>
<evidence type="ECO:0000256" key="4">
    <source>
        <dbReference type="ARBA" id="ARBA00022764"/>
    </source>
</evidence>
<keyword evidence="5" id="KW-1015">Disulfide bond</keyword>
<feature type="domain" description="Disulphide bond isomerase DsbC/G N-terminal" evidence="8">
    <location>
        <begin position="23"/>
        <end position="88"/>
    </location>
</feature>
<dbReference type="Gene3D" id="3.10.450.70">
    <property type="entry name" value="Disulphide bond isomerase, DsbC/G, N-terminal"/>
    <property type="match status" value="1"/>
</dbReference>
<evidence type="ECO:0000256" key="3">
    <source>
        <dbReference type="ARBA" id="ARBA00022729"/>
    </source>
</evidence>
<reference evidence="10" key="1">
    <citation type="submission" date="2019-12" db="EMBL/GenBank/DDBJ databases">
        <title>Novel species isolated from a subtropical stream in China.</title>
        <authorList>
            <person name="Lu H."/>
        </authorList>
    </citation>
    <scope>NUCLEOTIDE SEQUENCE [LARGE SCALE GENOMIC DNA]</scope>
    <source>
        <strain evidence="10">FT81W</strain>
    </source>
</reference>
<accession>A0A845GPJ3</accession>
<dbReference type="EMBL" id="WWCX01000035">
    <property type="protein sequence ID" value="MYM95921.1"/>
    <property type="molecule type" value="Genomic_DNA"/>
</dbReference>
<organism evidence="10 11">
    <name type="scientific">Duganella vulcania</name>
    <dbReference type="NCBI Taxonomy" id="2692166"/>
    <lineage>
        <taxon>Bacteria</taxon>
        <taxon>Pseudomonadati</taxon>
        <taxon>Pseudomonadota</taxon>
        <taxon>Betaproteobacteria</taxon>
        <taxon>Burkholderiales</taxon>
        <taxon>Oxalobacteraceae</taxon>
        <taxon>Telluria group</taxon>
        <taxon>Duganella</taxon>
    </lineage>
</organism>
<dbReference type="CDD" id="cd03020">
    <property type="entry name" value="DsbA_DsbC_DsbG"/>
    <property type="match status" value="1"/>
</dbReference>
<evidence type="ECO:0000256" key="7">
    <source>
        <dbReference type="RuleBase" id="RU364038"/>
    </source>
</evidence>
<dbReference type="SUPFAM" id="SSF54423">
    <property type="entry name" value="DsbC/DsbG N-terminal domain-like"/>
    <property type="match status" value="1"/>
</dbReference>
<evidence type="ECO:0000256" key="6">
    <source>
        <dbReference type="ARBA" id="ARBA00023284"/>
    </source>
</evidence>
<dbReference type="AlphaFoldDB" id="A0A845GPJ3"/>
<evidence type="ECO:0000259" key="8">
    <source>
        <dbReference type="Pfam" id="PF10411"/>
    </source>
</evidence>
<proteinExistence type="inferred from homology"/>
<dbReference type="Gene3D" id="3.40.30.10">
    <property type="entry name" value="Glutaredoxin"/>
    <property type="match status" value="1"/>
</dbReference>
<evidence type="ECO:0000256" key="2">
    <source>
        <dbReference type="ARBA" id="ARBA00009813"/>
    </source>
</evidence>
<sequence length="254" mass="27025">MMKTSVVPPMLALALVLPVCHGAQQDALLSTLKRVYPNTTFDAVRRSEIPGLYEVRMGSNVAYVSASRPRYFLFGHLYDASAGKDLTESRHATPSIPAPHSGVPKTTDTATLPLADAIKSTSGTGEKILVVFTDPACPYCQRLDAELAKLPDTTVYNFMLPFLGEALPQAVWCASDRQLAWQAALRGQLSAGGTSPCANPIARNRALATRLGIVGTPTLIFPSGERLEGYATADDIAPHFSAHAIATATATGKE</sequence>
<keyword evidence="3 7" id="KW-0732">Signal</keyword>
<comment type="subcellular location">
    <subcellularLocation>
        <location evidence="1 7">Periplasm</location>
    </subcellularLocation>
</comment>
<dbReference type="InterPro" id="IPR009094">
    <property type="entry name" value="DiS-bond_isomerase_DsbC/G_N_sf"/>
</dbReference>
<gene>
    <name evidence="10" type="ORF">GTP90_18845</name>
</gene>
<keyword evidence="4 7" id="KW-0574">Periplasm</keyword>
<feature type="domain" description="Thioredoxin-like fold" evidence="9">
    <location>
        <begin position="123"/>
        <end position="237"/>
    </location>
</feature>
<dbReference type="Proteomes" id="UP000447355">
    <property type="component" value="Unassembled WGS sequence"/>
</dbReference>
<dbReference type="InterPro" id="IPR012336">
    <property type="entry name" value="Thioredoxin-like_fold"/>
</dbReference>
<dbReference type="InterPro" id="IPR033954">
    <property type="entry name" value="DiS-bond_Isoase_DsbC/G"/>
</dbReference>
<evidence type="ECO:0000259" key="9">
    <source>
        <dbReference type="Pfam" id="PF13098"/>
    </source>
</evidence>
<evidence type="ECO:0000256" key="5">
    <source>
        <dbReference type="ARBA" id="ARBA00023157"/>
    </source>
</evidence>
<dbReference type="InterPro" id="IPR018950">
    <property type="entry name" value="DiS-bond_isomerase_DsbC/G_N"/>
</dbReference>
<dbReference type="GO" id="GO:0042597">
    <property type="term" value="C:periplasmic space"/>
    <property type="evidence" value="ECO:0007669"/>
    <property type="project" value="UniProtKB-SubCell"/>
</dbReference>